<name>A0A0E9VLU2_ANGAN</name>
<protein>
    <submittedName>
        <fullName evidence="1">Uncharacterized protein</fullName>
    </submittedName>
</protein>
<dbReference type="AlphaFoldDB" id="A0A0E9VLU2"/>
<reference evidence="1" key="1">
    <citation type="submission" date="2014-11" db="EMBL/GenBank/DDBJ databases">
        <authorList>
            <person name="Amaro Gonzalez C."/>
        </authorList>
    </citation>
    <scope>NUCLEOTIDE SEQUENCE</scope>
</reference>
<evidence type="ECO:0000313" key="1">
    <source>
        <dbReference type="EMBL" id="JAH78991.1"/>
    </source>
</evidence>
<reference evidence="1" key="2">
    <citation type="journal article" date="2015" name="Fish Shellfish Immunol.">
        <title>Early steps in the European eel (Anguilla anguilla)-Vibrio vulnificus interaction in the gills: Role of the RtxA13 toxin.</title>
        <authorList>
            <person name="Callol A."/>
            <person name="Pajuelo D."/>
            <person name="Ebbesson L."/>
            <person name="Teles M."/>
            <person name="MacKenzie S."/>
            <person name="Amaro C."/>
        </authorList>
    </citation>
    <scope>NUCLEOTIDE SEQUENCE</scope>
</reference>
<dbReference type="EMBL" id="GBXM01029586">
    <property type="protein sequence ID" value="JAH78991.1"/>
    <property type="molecule type" value="Transcribed_RNA"/>
</dbReference>
<sequence length="40" mass="4546">MLMSVYPFLLKSAEPRRLLAQSYCHSHAPDACLTQFPGCY</sequence>
<organism evidence="1">
    <name type="scientific">Anguilla anguilla</name>
    <name type="common">European freshwater eel</name>
    <name type="synonym">Muraena anguilla</name>
    <dbReference type="NCBI Taxonomy" id="7936"/>
    <lineage>
        <taxon>Eukaryota</taxon>
        <taxon>Metazoa</taxon>
        <taxon>Chordata</taxon>
        <taxon>Craniata</taxon>
        <taxon>Vertebrata</taxon>
        <taxon>Euteleostomi</taxon>
        <taxon>Actinopterygii</taxon>
        <taxon>Neopterygii</taxon>
        <taxon>Teleostei</taxon>
        <taxon>Anguilliformes</taxon>
        <taxon>Anguillidae</taxon>
        <taxon>Anguilla</taxon>
    </lineage>
</organism>
<proteinExistence type="predicted"/>
<accession>A0A0E9VLU2</accession>